<dbReference type="AlphaFoldDB" id="E2S122"/>
<name>E2S122_9CORY</name>
<sequence>MASKNISAIRIKTHGPLVYLLDWLAMDMRAEVWSPLQNTAVWLGSWLWGHETTDDLLDALTELGGRPECLDESPFVDVLAMLRAETSELTAHRGVRAEPIVRLALSGPGEPPALPAGSESYRAAAQSSAGAIIVRTNDPLRNLVLVPHIRHSHTAWQVVVEKQQLPAPAWLSPGEADALLSQATNESADLIAATGYSTEALPNPRLTVGTLSDFYDTPGLPRSTPARAAKLFARADRVAAIIETVTDRINDHSLDPQLLRLWRHIRQARMTGVSYALGEFAR</sequence>
<proteinExistence type="predicted"/>
<organism evidence="1 2">
    <name type="scientific">Corynebacterium pseudogenitalium ATCC 33035</name>
    <dbReference type="NCBI Taxonomy" id="525264"/>
    <lineage>
        <taxon>Bacteria</taxon>
        <taxon>Bacillati</taxon>
        <taxon>Actinomycetota</taxon>
        <taxon>Actinomycetes</taxon>
        <taxon>Mycobacteriales</taxon>
        <taxon>Corynebacteriaceae</taxon>
        <taxon>Corynebacterium</taxon>
    </lineage>
</organism>
<accession>E2S122</accession>
<comment type="caution">
    <text evidence="1">The sequence shown here is derived from an EMBL/GenBank/DDBJ whole genome shotgun (WGS) entry which is preliminary data.</text>
</comment>
<dbReference type="eggNOG" id="ENOG5031HZY">
    <property type="taxonomic scope" value="Bacteria"/>
</dbReference>
<dbReference type="EMBL" id="ABYQ02000003">
    <property type="protein sequence ID" value="EFQ81338.1"/>
    <property type="molecule type" value="Genomic_DNA"/>
</dbReference>
<evidence type="ECO:0000313" key="1">
    <source>
        <dbReference type="EMBL" id="EFQ81338.1"/>
    </source>
</evidence>
<reference evidence="1 2" key="1">
    <citation type="submission" date="2010-08" db="EMBL/GenBank/DDBJ databases">
        <authorList>
            <person name="Muzny D."/>
            <person name="Qin X."/>
            <person name="Buhay C."/>
            <person name="Dugan-Rocha S."/>
            <person name="Ding Y."/>
            <person name="Chen G."/>
            <person name="Hawes A."/>
            <person name="Holder M."/>
            <person name="Jhangiani S."/>
            <person name="Johnson A."/>
            <person name="Khan Z."/>
            <person name="Li Z."/>
            <person name="Liu W."/>
            <person name="Liu X."/>
            <person name="Perez L."/>
            <person name="Shen H."/>
            <person name="Wang Q."/>
            <person name="Watt J."/>
            <person name="Xi L."/>
            <person name="Xin Y."/>
            <person name="Zhou J."/>
            <person name="Deng J."/>
            <person name="Jiang H."/>
            <person name="Liu Y."/>
            <person name="Qu J."/>
            <person name="Song X.-Z."/>
            <person name="Zhang L."/>
            <person name="Villasana D."/>
            <person name="Johnson A."/>
            <person name="Liu J."/>
            <person name="Liyanage D."/>
            <person name="Lorensuhewa L."/>
            <person name="Robinson T."/>
            <person name="Song A."/>
            <person name="Song B.-B."/>
            <person name="Dinh H."/>
            <person name="Thornton R."/>
            <person name="Coyle M."/>
            <person name="Francisco L."/>
            <person name="Jackson L."/>
            <person name="Javaid M."/>
            <person name="Korchina V."/>
            <person name="Kovar C."/>
            <person name="Mata R."/>
            <person name="Mathew T."/>
            <person name="Ngo R."/>
            <person name="Nguyen L."/>
            <person name="Nguyen N."/>
            <person name="Okwuonu G."/>
            <person name="Ongeri F."/>
            <person name="Pham C."/>
            <person name="Simmons D."/>
            <person name="Wilczek-Boney K."/>
            <person name="Hale W."/>
            <person name="Jakkamsetti A."/>
            <person name="Pham P."/>
            <person name="Ruth R."/>
            <person name="San Lucas F."/>
            <person name="Warren J."/>
            <person name="Zhang J."/>
            <person name="Zhao Z."/>
            <person name="Zhou C."/>
            <person name="Zhu D."/>
            <person name="Lee S."/>
            <person name="Bess C."/>
            <person name="Blankenburg K."/>
            <person name="Forbes L."/>
            <person name="Fu Q."/>
            <person name="Gubbala S."/>
            <person name="Hirani K."/>
            <person name="Jayaseelan J.C."/>
            <person name="Lara F."/>
            <person name="Munidasa M."/>
            <person name="Palculict T."/>
            <person name="Patil S."/>
            <person name="Pu L.-L."/>
            <person name="Saada N."/>
            <person name="Tang L."/>
            <person name="Weissenberger G."/>
            <person name="Zhu Y."/>
            <person name="Hemphill L."/>
            <person name="Shang Y."/>
            <person name="Youmans B."/>
            <person name="Ayvaz T."/>
            <person name="Ross M."/>
            <person name="Santibanez J."/>
            <person name="Aqrawi P."/>
            <person name="Gross S."/>
            <person name="Joshi V."/>
            <person name="Fowler G."/>
            <person name="Nazareth L."/>
            <person name="Reid J."/>
            <person name="Worley K."/>
            <person name="Petrosino J."/>
            <person name="Highlander S."/>
            <person name="Gibbs R."/>
        </authorList>
    </citation>
    <scope>NUCLEOTIDE SEQUENCE [LARGE SCALE GENOMIC DNA]</scope>
    <source>
        <strain evidence="1 2">ATCC 33035</strain>
    </source>
</reference>
<keyword evidence="2" id="KW-1185">Reference proteome</keyword>
<gene>
    <name evidence="1" type="ORF">HMPREF0305_10224</name>
</gene>
<protein>
    <submittedName>
        <fullName evidence="1">Uncharacterized protein</fullName>
    </submittedName>
</protein>
<evidence type="ECO:0000313" key="2">
    <source>
        <dbReference type="Proteomes" id="UP000003020"/>
    </source>
</evidence>
<dbReference type="HOGENOM" id="CLU_098573_0_0_11"/>
<dbReference type="Proteomes" id="UP000003020">
    <property type="component" value="Unassembled WGS sequence"/>
</dbReference>